<evidence type="ECO:0000256" key="13">
    <source>
        <dbReference type="SAM" id="MobiDB-lite"/>
    </source>
</evidence>
<dbReference type="OrthoDB" id="6078042at2759"/>
<keyword evidence="8" id="KW-0238">DNA-binding</keyword>
<dbReference type="GO" id="GO:0061630">
    <property type="term" value="F:ubiquitin protein ligase activity"/>
    <property type="evidence" value="ECO:0007669"/>
    <property type="project" value="TreeGrafter"/>
</dbReference>
<dbReference type="GO" id="GO:0005634">
    <property type="term" value="C:nucleus"/>
    <property type="evidence" value="ECO:0007669"/>
    <property type="project" value="UniProtKB-SubCell"/>
</dbReference>
<keyword evidence="16" id="KW-1185">Reference proteome</keyword>
<evidence type="ECO:0000313" key="16">
    <source>
        <dbReference type="Proteomes" id="UP000192223"/>
    </source>
</evidence>
<dbReference type="GO" id="GO:0008270">
    <property type="term" value="F:zinc ion binding"/>
    <property type="evidence" value="ECO:0007669"/>
    <property type="project" value="UniProtKB-KW"/>
</dbReference>
<dbReference type="SMART" id="SM00184">
    <property type="entry name" value="RING"/>
    <property type="match status" value="1"/>
</dbReference>
<dbReference type="GO" id="GO:0003677">
    <property type="term" value="F:DNA binding"/>
    <property type="evidence" value="ECO:0007669"/>
    <property type="project" value="UniProtKB-KW"/>
</dbReference>
<dbReference type="GeneID" id="108734333"/>
<evidence type="ECO:0000256" key="7">
    <source>
        <dbReference type="ARBA" id="ARBA00022902"/>
    </source>
</evidence>
<feature type="domain" description="NHR" evidence="15">
    <location>
        <begin position="313"/>
        <end position="468"/>
    </location>
</feature>
<evidence type="ECO:0000256" key="12">
    <source>
        <dbReference type="PROSITE-ProRule" id="PRU00175"/>
    </source>
</evidence>
<gene>
    <name evidence="17" type="primary">LOC108734333</name>
</gene>
<proteinExistence type="predicted"/>
<dbReference type="SMART" id="SM00588">
    <property type="entry name" value="NEUZ"/>
    <property type="match status" value="2"/>
</dbReference>
<keyword evidence="7" id="KW-0524">Neurogenesis</keyword>
<dbReference type="PANTHER" id="PTHR12429:SF6">
    <property type="entry name" value="PROTEIN NEURALIZED"/>
    <property type="match status" value="1"/>
</dbReference>
<protein>
    <recommendedName>
        <fullName evidence="11">Protein neuralized</fullName>
    </recommendedName>
</protein>
<keyword evidence="4" id="KW-0677">Repeat</keyword>
<accession>A0A1W4WBH7</accession>
<evidence type="ECO:0000256" key="4">
    <source>
        <dbReference type="ARBA" id="ARBA00022737"/>
    </source>
</evidence>
<dbReference type="Gene3D" id="2.60.120.920">
    <property type="match status" value="2"/>
</dbReference>
<dbReference type="CTD" id="41085"/>
<dbReference type="InterPro" id="IPR001841">
    <property type="entry name" value="Znf_RING"/>
</dbReference>
<evidence type="ECO:0000256" key="9">
    <source>
        <dbReference type="ARBA" id="ARBA00023242"/>
    </source>
</evidence>
<evidence type="ECO:0000256" key="8">
    <source>
        <dbReference type="ARBA" id="ARBA00023125"/>
    </source>
</evidence>
<dbReference type="PROSITE" id="PS51065">
    <property type="entry name" value="NHR"/>
    <property type="match status" value="2"/>
</dbReference>
<dbReference type="PANTHER" id="PTHR12429">
    <property type="entry name" value="NEURALIZED"/>
    <property type="match status" value="1"/>
</dbReference>
<dbReference type="Gene3D" id="3.30.40.10">
    <property type="entry name" value="Zinc/RING finger domain, C3HC4 (zinc finger)"/>
    <property type="match status" value="1"/>
</dbReference>
<evidence type="ECO:0000256" key="1">
    <source>
        <dbReference type="ARBA" id="ARBA00004123"/>
    </source>
</evidence>
<keyword evidence="5 12" id="KW-0863">Zinc-finger</keyword>
<dbReference type="InterPro" id="IPR006573">
    <property type="entry name" value="NHR_dom"/>
</dbReference>
<evidence type="ECO:0000256" key="2">
    <source>
        <dbReference type="ARBA" id="ARBA00022473"/>
    </source>
</evidence>
<dbReference type="AlphaFoldDB" id="A0A1W4WBH7"/>
<feature type="domain" description="RING-type" evidence="14">
    <location>
        <begin position="667"/>
        <end position="708"/>
    </location>
</feature>
<dbReference type="InParanoid" id="A0A1W4WBH7"/>
<evidence type="ECO:0000256" key="5">
    <source>
        <dbReference type="ARBA" id="ARBA00022771"/>
    </source>
</evidence>
<dbReference type="PROSITE" id="PS50089">
    <property type="entry name" value="ZF_RING_2"/>
    <property type="match status" value="1"/>
</dbReference>
<evidence type="ECO:0000256" key="6">
    <source>
        <dbReference type="ARBA" id="ARBA00022833"/>
    </source>
</evidence>
<keyword evidence="9" id="KW-0539">Nucleus</keyword>
<feature type="region of interest" description="Disordered" evidence="13">
    <location>
        <begin position="552"/>
        <end position="590"/>
    </location>
</feature>
<dbReference type="FunFam" id="2.60.120.920:FF:000005">
    <property type="entry name" value="Putative E3 ubiquitin-protein ligase NEURL1B"/>
    <property type="match status" value="2"/>
</dbReference>
<dbReference type="KEGG" id="apln:108734333"/>
<dbReference type="RefSeq" id="XP_018321349.1">
    <property type="nucleotide sequence ID" value="XM_018465847.1"/>
</dbReference>
<dbReference type="Pfam" id="PF13920">
    <property type="entry name" value="zf-C3HC4_3"/>
    <property type="match status" value="1"/>
</dbReference>
<keyword evidence="2" id="KW-0217">Developmental protein</keyword>
<evidence type="ECO:0000256" key="3">
    <source>
        <dbReference type="ARBA" id="ARBA00022723"/>
    </source>
</evidence>
<comment type="subcellular location">
    <subcellularLocation>
        <location evidence="1">Nucleus</location>
    </subcellularLocation>
</comment>
<reference evidence="17" key="1">
    <citation type="submission" date="2025-08" db="UniProtKB">
        <authorList>
            <consortium name="RefSeq"/>
        </authorList>
    </citation>
    <scope>IDENTIFICATION</scope>
    <source>
        <tissue evidence="17">Entire body</tissue>
    </source>
</reference>
<dbReference type="Pfam" id="PF07177">
    <property type="entry name" value="Neuralized"/>
    <property type="match status" value="2"/>
</dbReference>
<sequence length="720" mass="79874">MDGQGVDMDKMSHWIWNHSLPDELPFVVFDLQECLTATDNISKLDKSMLEIILHHIKIYSIIMFKYKSGIWRSNKEVFCYPFFVVSRSSSHIGGTNNLPPLLFHNVHGENIRISRDGTVARRVESFCKGIAFSSRPVKVNEKVCIKFLEISNNWSGVIRFGFTSNDPSTLRFGLPKYACPDLTNKPGYWAKALAERFCSQNTVLFYYVTAAGDVHFGINGEEKGIFFSGVETRGPIWALIDVYGNSTAIEFVDIRHQLNNNRRNLALNGGDTTPDEVDRIVYPMQAVHIHPRENDDVHVPSLRYQPANLNFVPVPLHRTKGRNVKFNSNRSMASRTDTEFCQGYVFTPRPVQLGERMVIQILSTESMFQGCLGLGLTSCDPATLQPSDLPDDSNFLLDRPEYWVISRDFARHLNRGDEISFCISPSGEVQISRNGGTPSVVIHVDQTLRLWAFFDIYGSTQRIRVLSCVGSTSPVRSNPDRRIVSPTSSESMNSINCQSELRRNSASVQQNNSRLCCVTPADVQVQPSANGGAVLSVILPPAHASIINQENARVASHHSHHSSQNSVYSQNGNNHSSHHGSSQPGGHAHSNHHVVAATTAGPLSPSLPSIPAVVHPSFNAVAPVPTATMLSTYSNTYIEPISGSAYSTIPPHHRSEHERPTGAGAECTICYEHPVDSVLYMCGHMCMCYECALQQWRGKGGGHCPLCRAVIRDVIRTYKS</sequence>
<evidence type="ECO:0000313" key="17">
    <source>
        <dbReference type="RefSeq" id="XP_018321349.1"/>
    </source>
</evidence>
<keyword evidence="3" id="KW-0479">Metal-binding</keyword>
<dbReference type="SUPFAM" id="SSF57850">
    <property type="entry name" value="RING/U-box"/>
    <property type="match status" value="1"/>
</dbReference>
<dbReference type="InterPro" id="IPR013083">
    <property type="entry name" value="Znf_RING/FYVE/PHD"/>
</dbReference>
<dbReference type="FunCoup" id="A0A1W4WBH7">
    <property type="interactions" value="612"/>
</dbReference>
<dbReference type="Proteomes" id="UP000192223">
    <property type="component" value="Unplaced"/>
</dbReference>
<dbReference type="InterPro" id="IPR043136">
    <property type="entry name" value="B30.2/SPRY_sf"/>
</dbReference>
<dbReference type="STRING" id="224129.A0A1W4WBH7"/>
<dbReference type="InterPro" id="IPR037962">
    <property type="entry name" value="Neuralized"/>
</dbReference>
<dbReference type="FunFam" id="3.30.40.10:FF:000441">
    <property type="entry name" value="Neuralized, isoform B"/>
    <property type="match status" value="1"/>
</dbReference>
<organism evidence="16 17">
    <name type="scientific">Agrilus planipennis</name>
    <name type="common">Emerald ash borer</name>
    <name type="synonym">Agrilus marcopoli</name>
    <dbReference type="NCBI Taxonomy" id="224129"/>
    <lineage>
        <taxon>Eukaryota</taxon>
        <taxon>Metazoa</taxon>
        <taxon>Ecdysozoa</taxon>
        <taxon>Arthropoda</taxon>
        <taxon>Hexapoda</taxon>
        <taxon>Insecta</taxon>
        <taxon>Pterygota</taxon>
        <taxon>Neoptera</taxon>
        <taxon>Endopterygota</taxon>
        <taxon>Coleoptera</taxon>
        <taxon>Polyphaga</taxon>
        <taxon>Elateriformia</taxon>
        <taxon>Buprestoidea</taxon>
        <taxon>Buprestidae</taxon>
        <taxon>Agrilinae</taxon>
        <taxon>Agrilus</taxon>
    </lineage>
</organism>
<comment type="function">
    <text evidence="10">Involved in neurogenesis. Interacts with other neurogenic proteins in the specification of the neuroblast versus epidermoblast cell fate.</text>
</comment>
<evidence type="ECO:0000256" key="10">
    <source>
        <dbReference type="ARBA" id="ARBA00058903"/>
    </source>
</evidence>
<evidence type="ECO:0000256" key="11">
    <source>
        <dbReference type="ARBA" id="ARBA00068495"/>
    </source>
</evidence>
<name>A0A1W4WBH7_AGRPL</name>
<feature type="domain" description="NHR" evidence="15">
    <location>
        <begin position="100"/>
        <end position="254"/>
    </location>
</feature>
<evidence type="ECO:0000259" key="14">
    <source>
        <dbReference type="PROSITE" id="PS50089"/>
    </source>
</evidence>
<feature type="compositionally biased region" description="Low complexity" evidence="13">
    <location>
        <begin position="569"/>
        <end position="588"/>
    </location>
</feature>
<evidence type="ECO:0000259" key="15">
    <source>
        <dbReference type="PROSITE" id="PS51065"/>
    </source>
</evidence>
<keyword evidence="6" id="KW-0862">Zinc</keyword>
<dbReference type="GO" id="GO:0007399">
    <property type="term" value="P:nervous system development"/>
    <property type="evidence" value="ECO:0007669"/>
    <property type="project" value="UniProtKB-KW"/>
</dbReference>
<dbReference type="CDD" id="cd16647">
    <property type="entry name" value="mRING-HC-C3HC5_NEU1"/>
    <property type="match status" value="1"/>
</dbReference>